<evidence type="ECO:0000313" key="2">
    <source>
        <dbReference type="Proteomes" id="UP001239111"/>
    </source>
</evidence>
<proteinExistence type="predicted"/>
<comment type="caution">
    <text evidence="1">The sequence shown here is derived from an EMBL/GenBank/DDBJ whole genome shotgun (WGS) entry which is preliminary data.</text>
</comment>
<dbReference type="EMBL" id="CM056742">
    <property type="protein sequence ID" value="KAJ8681033.1"/>
    <property type="molecule type" value="Genomic_DNA"/>
</dbReference>
<protein>
    <submittedName>
        <fullName evidence="1">Uncharacterized protein</fullName>
    </submittedName>
</protein>
<gene>
    <name evidence="1" type="ORF">QAD02_016820</name>
</gene>
<organism evidence="1 2">
    <name type="scientific">Eretmocerus hayati</name>
    <dbReference type="NCBI Taxonomy" id="131215"/>
    <lineage>
        <taxon>Eukaryota</taxon>
        <taxon>Metazoa</taxon>
        <taxon>Ecdysozoa</taxon>
        <taxon>Arthropoda</taxon>
        <taxon>Hexapoda</taxon>
        <taxon>Insecta</taxon>
        <taxon>Pterygota</taxon>
        <taxon>Neoptera</taxon>
        <taxon>Endopterygota</taxon>
        <taxon>Hymenoptera</taxon>
        <taxon>Apocrita</taxon>
        <taxon>Proctotrupomorpha</taxon>
        <taxon>Chalcidoidea</taxon>
        <taxon>Aphelinidae</taxon>
        <taxon>Aphelininae</taxon>
        <taxon>Eretmocerus</taxon>
    </lineage>
</organism>
<keyword evidence="2" id="KW-1185">Reference proteome</keyword>
<dbReference type="Proteomes" id="UP001239111">
    <property type="component" value="Chromosome 2"/>
</dbReference>
<name>A0ACC2PD68_9HYME</name>
<reference evidence="1" key="1">
    <citation type="submission" date="2023-04" db="EMBL/GenBank/DDBJ databases">
        <title>A chromosome-level genome assembly of the parasitoid wasp Eretmocerus hayati.</title>
        <authorList>
            <person name="Zhong Y."/>
            <person name="Liu S."/>
            <person name="Liu Y."/>
        </authorList>
    </citation>
    <scope>NUCLEOTIDE SEQUENCE</scope>
    <source>
        <strain evidence="1">ZJU_SS_LIU_2023</strain>
    </source>
</reference>
<accession>A0ACC2PD68</accession>
<evidence type="ECO:0000313" key="1">
    <source>
        <dbReference type="EMBL" id="KAJ8681033.1"/>
    </source>
</evidence>
<sequence length="1240" mass="140355">MDMVVAYPGPVNIQPLDVTKQIMFYNEEFASLQLDRPSLRNLRSDAELRRHSLIHLEEKPIERELHILTKGDEIQKLSVIETLPQLLAEDAHSCITRILPKIQQSLPTASTEFHMAAAVIFKQVLEQRLVSHTTFTEVFLHSILSSLENREPVISHAWLETILDVIELLPEDIIKREILPIAINEGKISQSVNSRLTCCRLMGKIATRFDSNSVKKDVLPTVHTLCQDVNSDVRACIALQMRFVAESLGNNIMKTLPFLVELANDEESNVRQAAIQTIGYLLPLLQPDTIKDIIVPLVKMTCENAVKSEDNMICVIAQEFGKLAQSSESYLTPVEKTWFIKYFTQLARMGSPSTNVVETKPDFSFITGNNILMTDRSVECRRLCAYNLPAMFLFASTAPDGINVLLPTFRNLANDSFYLVRRTIACSLHEVVKVLGSKSGLIKPELIRLLKDGHEEVLQGLIPNISIILENLLQNQLLDYSESSTVDLGRALIKCEAEVSRTNNWRLSALMLNQLEVLPKCFPSDFIYTYLVPNVTKKVLYARPLPVRLAAGRTLLIFLRYNLKPQQRDEIRNRIRTDFARSSNCYVRMVFIRVMTEAMTIYSSMYFKEHFCASLLNMMEDPVANVRLKVITLLPTIKSCLRLPADKELLSTMELHLRNLKSTEKDRDVLAALVDAVRQMESIEVRVDSQPSPTKLSRYDSEDMKKYEEEKKLEAMSVGKSGVNVIKKPNALKIAPGNRGQVTSDSPVRPSIKGKPPLGSESPKSSVPPKPSLTRQNALGARYGTDLAKASTSNDDQTSNWSRFSSSNQQLTQPWERVTSSCHNTNLAASNPMYTSSNDYSTQKLHCSCYELADRIFRAQPFSLSSTSKLSDSPYLSDSSHCSCLSSSNYLKTTNLYQTKHDYKFLDSNKPPSLTSLRDSKHDSWQDSSLSRSSFANKYRLSEHGGFQSHHHGYWSFSSMPEMPVPLVDDEFIVDAGIRIPSQLSSSQSTSKISNLQDIIYRNKKENLDRSRRFTAFDKSKSFTFGLPNRFSLDYEDASKLPPTSSSSLSSNRNIQYSPQPNSEDQLNSSNLSPPGRSRFGFEFSQRKPLEDKSKRNSTVDKDRAKSLSPKSVMDRKRYLISYTIKLPDTKESKMKFKRHSMEVADYNPSDRNGASRTIRRFSALDVNHNQGSSKIPVRNVQGSGSRTAPVTRTSSPIRVEPELFEKLGFNSTSKSYSHERRLRRFRSSDEEVEKLCHKF</sequence>